<feature type="region of interest" description="Disordered" evidence="1">
    <location>
        <begin position="1"/>
        <end position="20"/>
    </location>
</feature>
<organism evidence="2">
    <name type="scientific">marine sediment metagenome</name>
    <dbReference type="NCBI Taxonomy" id="412755"/>
    <lineage>
        <taxon>unclassified sequences</taxon>
        <taxon>metagenomes</taxon>
        <taxon>ecological metagenomes</taxon>
    </lineage>
</organism>
<protein>
    <submittedName>
        <fullName evidence="2">Uncharacterized protein</fullName>
    </submittedName>
</protein>
<dbReference type="AlphaFoldDB" id="X1BKR0"/>
<evidence type="ECO:0000313" key="2">
    <source>
        <dbReference type="EMBL" id="GAG84663.1"/>
    </source>
</evidence>
<gene>
    <name evidence="2" type="ORF">S01H4_31989</name>
</gene>
<dbReference type="EMBL" id="BART01016667">
    <property type="protein sequence ID" value="GAG84663.1"/>
    <property type="molecule type" value="Genomic_DNA"/>
</dbReference>
<reference evidence="2" key="1">
    <citation type="journal article" date="2014" name="Front. Microbiol.">
        <title>High frequency of phylogenetically diverse reductive dehalogenase-homologous genes in deep subseafloor sedimentary metagenomes.</title>
        <authorList>
            <person name="Kawai M."/>
            <person name="Futagami T."/>
            <person name="Toyoda A."/>
            <person name="Takaki Y."/>
            <person name="Nishi S."/>
            <person name="Hori S."/>
            <person name="Arai W."/>
            <person name="Tsubouchi T."/>
            <person name="Morono Y."/>
            <person name="Uchiyama I."/>
            <person name="Ito T."/>
            <person name="Fujiyama A."/>
            <person name="Inagaki F."/>
            <person name="Takami H."/>
        </authorList>
    </citation>
    <scope>NUCLEOTIDE SEQUENCE</scope>
    <source>
        <strain evidence="2">Expedition CK06-06</strain>
    </source>
</reference>
<name>X1BKR0_9ZZZZ</name>
<proteinExistence type="predicted"/>
<evidence type="ECO:0000256" key="1">
    <source>
        <dbReference type="SAM" id="MobiDB-lite"/>
    </source>
</evidence>
<comment type="caution">
    <text evidence="2">The sequence shown here is derived from an EMBL/GenBank/DDBJ whole genome shotgun (WGS) entry which is preliminary data.</text>
</comment>
<sequence>MEPYSADKAKRKKRKYDNHNPEEGLIIPFNLILRKDIYEGSEKIPFKRREHDFQAILREEFE</sequence>
<accession>X1BKR0</accession>